<evidence type="ECO:0000313" key="1">
    <source>
        <dbReference type="EMBL" id="KAJ0099454.1"/>
    </source>
</evidence>
<reference evidence="2" key="1">
    <citation type="journal article" date="2023" name="G3 (Bethesda)">
        <title>Genome assembly and association tests identify interacting loci associated with vigor, precocity, and sex in interspecific pistachio rootstocks.</title>
        <authorList>
            <person name="Palmer W."/>
            <person name="Jacygrad E."/>
            <person name="Sagayaradj S."/>
            <person name="Cavanaugh K."/>
            <person name="Han R."/>
            <person name="Bertier L."/>
            <person name="Beede B."/>
            <person name="Kafkas S."/>
            <person name="Golino D."/>
            <person name="Preece J."/>
            <person name="Michelmore R."/>
        </authorList>
    </citation>
    <scope>NUCLEOTIDE SEQUENCE [LARGE SCALE GENOMIC DNA]</scope>
</reference>
<comment type="caution">
    <text evidence="1">The sequence shown here is derived from an EMBL/GenBank/DDBJ whole genome shotgun (WGS) entry which is preliminary data.</text>
</comment>
<gene>
    <name evidence="1" type="ORF">Patl1_21316</name>
</gene>
<keyword evidence="2" id="KW-1185">Reference proteome</keyword>
<evidence type="ECO:0000313" key="2">
    <source>
        <dbReference type="Proteomes" id="UP001164250"/>
    </source>
</evidence>
<protein>
    <submittedName>
        <fullName evidence="1">Uncharacterized protein</fullName>
    </submittedName>
</protein>
<dbReference type="Proteomes" id="UP001164250">
    <property type="component" value="Chromosome 4"/>
</dbReference>
<dbReference type="EMBL" id="CM047900">
    <property type="protein sequence ID" value="KAJ0099454.1"/>
    <property type="molecule type" value="Genomic_DNA"/>
</dbReference>
<proteinExistence type="predicted"/>
<sequence length="211" mass="23499">MGNTIGGRKKAKVMKVDGETFKLKTPVQVSDVVKDYPGHVLLDSEAVKHYGVRAKPLEPQQILKAKKIYFLVELPKFIPEEKNKMPTRRVQSGIHMGAKDRLELLMLSRRAVSDLSAVKPSTSRGSDGQVPELNDGHMRVKMRLPKSQVAKLMDESKDEAEAAEKLVDLYVGKAGGAPLPGEEWKPRLGSVRENHKAREVHFHPESTFAAE</sequence>
<accession>A0ACC1BKV1</accession>
<name>A0ACC1BKV1_9ROSI</name>
<organism evidence="1 2">
    <name type="scientific">Pistacia atlantica</name>
    <dbReference type="NCBI Taxonomy" id="434234"/>
    <lineage>
        <taxon>Eukaryota</taxon>
        <taxon>Viridiplantae</taxon>
        <taxon>Streptophyta</taxon>
        <taxon>Embryophyta</taxon>
        <taxon>Tracheophyta</taxon>
        <taxon>Spermatophyta</taxon>
        <taxon>Magnoliopsida</taxon>
        <taxon>eudicotyledons</taxon>
        <taxon>Gunneridae</taxon>
        <taxon>Pentapetalae</taxon>
        <taxon>rosids</taxon>
        <taxon>malvids</taxon>
        <taxon>Sapindales</taxon>
        <taxon>Anacardiaceae</taxon>
        <taxon>Pistacia</taxon>
    </lineage>
</organism>